<keyword evidence="2" id="KW-0106">Calcium</keyword>
<evidence type="ECO:0000313" key="5">
    <source>
        <dbReference type="Proteomes" id="UP001211907"/>
    </source>
</evidence>
<dbReference type="Pfam" id="PF13405">
    <property type="entry name" value="EF-hand_6"/>
    <property type="match status" value="1"/>
</dbReference>
<organism evidence="4 5">
    <name type="scientific">Physocladia obscura</name>
    <dbReference type="NCBI Taxonomy" id="109957"/>
    <lineage>
        <taxon>Eukaryota</taxon>
        <taxon>Fungi</taxon>
        <taxon>Fungi incertae sedis</taxon>
        <taxon>Chytridiomycota</taxon>
        <taxon>Chytridiomycota incertae sedis</taxon>
        <taxon>Chytridiomycetes</taxon>
        <taxon>Chytridiales</taxon>
        <taxon>Chytriomycetaceae</taxon>
        <taxon>Physocladia</taxon>
    </lineage>
</organism>
<comment type="caution">
    <text evidence="4">The sequence shown here is derived from an EMBL/GenBank/DDBJ whole genome shotgun (WGS) entry which is preliminary data.</text>
</comment>
<feature type="domain" description="EF-hand" evidence="3">
    <location>
        <begin position="117"/>
        <end position="152"/>
    </location>
</feature>
<dbReference type="PANTHER" id="PTHR23048:SF0">
    <property type="entry name" value="CALMODULIN LIKE 3"/>
    <property type="match status" value="1"/>
</dbReference>
<reference evidence="4" key="1">
    <citation type="submission" date="2020-05" db="EMBL/GenBank/DDBJ databases">
        <title>Phylogenomic resolution of chytrid fungi.</title>
        <authorList>
            <person name="Stajich J.E."/>
            <person name="Amses K."/>
            <person name="Simmons R."/>
            <person name="Seto K."/>
            <person name="Myers J."/>
            <person name="Bonds A."/>
            <person name="Quandt C.A."/>
            <person name="Barry K."/>
            <person name="Liu P."/>
            <person name="Grigoriev I."/>
            <person name="Longcore J.E."/>
            <person name="James T.Y."/>
        </authorList>
    </citation>
    <scope>NUCLEOTIDE SEQUENCE</scope>
    <source>
        <strain evidence="4">JEL0513</strain>
    </source>
</reference>
<dbReference type="InterPro" id="IPR011992">
    <property type="entry name" value="EF-hand-dom_pair"/>
</dbReference>
<accession>A0AAD5SLI7</accession>
<dbReference type="SMART" id="SM00054">
    <property type="entry name" value="EFh"/>
    <property type="match status" value="3"/>
</dbReference>
<protein>
    <submittedName>
        <fullName evidence="4">Calmodulin-like 3</fullName>
    </submittedName>
</protein>
<dbReference type="Proteomes" id="UP001211907">
    <property type="component" value="Unassembled WGS sequence"/>
</dbReference>
<feature type="domain" description="EF-hand" evidence="3">
    <location>
        <begin position="81"/>
        <end position="116"/>
    </location>
</feature>
<dbReference type="InterPro" id="IPR018247">
    <property type="entry name" value="EF_Hand_1_Ca_BS"/>
</dbReference>
<evidence type="ECO:0000313" key="4">
    <source>
        <dbReference type="EMBL" id="KAJ3081046.1"/>
    </source>
</evidence>
<feature type="domain" description="EF-hand" evidence="3">
    <location>
        <begin position="8"/>
        <end position="43"/>
    </location>
</feature>
<dbReference type="InterPro" id="IPR002048">
    <property type="entry name" value="EF_hand_dom"/>
</dbReference>
<keyword evidence="1" id="KW-0677">Repeat</keyword>
<dbReference type="GO" id="GO:0005509">
    <property type="term" value="F:calcium ion binding"/>
    <property type="evidence" value="ECO:0007669"/>
    <property type="project" value="InterPro"/>
</dbReference>
<dbReference type="Gene3D" id="1.10.238.10">
    <property type="entry name" value="EF-hand"/>
    <property type="match status" value="1"/>
</dbReference>
<dbReference type="CDD" id="cd00051">
    <property type="entry name" value="EFh"/>
    <property type="match status" value="1"/>
</dbReference>
<dbReference type="InterPro" id="IPR050230">
    <property type="entry name" value="CALM/Myosin/TropC-like"/>
</dbReference>
<evidence type="ECO:0000259" key="3">
    <source>
        <dbReference type="PROSITE" id="PS50222"/>
    </source>
</evidence>
<evidence type="ECO:0000256" key="1">
    <source>
        <dbReference type="ARBA" id="ARBA00022737"/>
    </source>
</evidence>
<dbReference type="SUPFAM" id="SSF47473">
    <property type="entry name" value="EF-hand"/>
    <property type="match status" value="1"/>
</dbReference>
<evidence type="ECO:0000256" key="2">
    <source>
        <dbReference type="ARBA" id="ARBA00022837"/>
    </source>
</evidence>
<dbReference type="PROSITE" id="PS50222">
    <property type="entry name" value="EF_HAND_2"/>
    <property type="match status" value="3"/>
</dbReference>
<dbReference type="EMBL" id="JADGJH010005324">
    <property type="protein sequence ID" value="KAJ3081046.1"/>
    <property type="molecule type" value="Genomic_DNA"/>
</dbReference>
<dbReference type="Pfam" id="PF13499">
    <property type="entry name" value="EF-hand_7"/>
    <property type="match status" value="1"/>
</dbReference>
<dbReference type="AlphaFoldDB" id="A0AAD5SLI7"/>
<dbReference type="PROSITE" id="PS00018">
    <property type="entry name" value="EF_HAND_1"/>
    <property type="match status" value="3"/>
</dbReference>
<keyword evidence="5" id="KW-1185">Reference proteome</keyword>
<dbReference type="PANTHER" id="PTHR23048">
    <property type="entry name" value="MYOSIN LIGHT CHAIN 1, 3"/>
    <property type="match status" value="1"/>
</dbReference>
<sequence>MSSELTEVQTFEFKAAFAAFDRNNDGHIDVSDLSAAIRSLGHTVVSEAEVGELVAAIGDKKGSVSFAAFMAMAAKSIRDVQAEEEMKEAFRIFDRNADGFITHDEFKATLEAQGDSISDQEVDDLIKECDVDGDGKLNYEEFSKMMTPPKHL</sequence>
<name>A0AAD5SLI7_9FUNG</name>
<proteinExistence type="predicted"/>
<dbReference type="GO" id="GO:0016460">
    <property type="term" value="C:myosin II complex"/>
    <property type="evidence" value="ECO:0007669"/>
    <property type="project" value="TreeGrafter"/>
</dbReference>
<gene>
    <name evidence="4" type="primary">CALML3_1</name>
    <name evidence="4" type="ORF">HK100_009991</name>
</gene>
<dbReference type="FunFam" id="1.10.238.10:FF:000001">
    <property type="entry name" value="Calmodulin 1"/>
    <property type="match status" value="1"/>
</dbReference>